<protein>
    <recommendedName>
        <fullName evidence="10">Fidgetin-like protein 1</fullName>
    </recommendedName>
</protein>
<evidence type="ECO:0000256" key="6">
    <source>
        <dbReference type="ARBA" id="ARBA00022801"/>
    </source>
</evidence>
<keyword evidence="8" id="KW-0460">Magnesium</keyword>
<keyword evidence="9" id="KW-0539">Nucleus</keyword>
<dbReference type="GO" id="GO:0016887">
    <property type="term" value="F:ATP hydrolysis activity"/>
    <property type="evidence" value="ECO:0007669"/>
    <property type="project" value="InterPro"/>
</dbReference>
<evidence type="ECO:0000259" key="13">
    <source>
        <dbReference type="SMART" id="SM00382"/>
    </source>
</evidence>
<dbReference type="OrthoDB" id="10251136at2759"/>
<evidence type="ECO:0000256" key="11">
    <source>
        <dbReference type="ARBA" id="ARBA00049360"/>
    </source>
</evidence>
<dbReference type="GO" id="GO:0046872">
    <property type="term" value="F:metal ion binding"/>
    <property type="evidence" value="ECO:0007669"/>
    <property type="project" value="UniProtKB-KW"/>
</dbReference>
<dbReference type="PROSITE" id="PS00674">
    <property type="entry name" value="AAA"/>
    <property type="match status" value="1"/>
</dbReference>
<dbReference type="Pfam" id="PF00004">
    <property type="entry name" value="AAA"/>
    <property type="match status" value="1"/>
</dbReference>
<dbReference type="InterPro" id="IPR003959">
    <property type="entry name" value="ATPase_AAA_core"/>
</dbReference>
<dbReference type="SMART" id="SM00382">
    <property type="entry name" value="AAA"/>
    <property type="match status" value="1"/>
</dbReference>
<reference evidence="14" key="1">
    <citation type="submission" date="2021-11" db="EMBL/GenBank/DDBJ databases">
        <authorList>
            <person name="Schell T."/>
        </authorList>
    </citation>
    <scope>NUCLEOTIDE SEQUENCE</scope>
    <source>
        <strain evidence="14">M5</strain>
    </source>
</reference>
<evidence type="ECO:0000256" key="8">
    <source>
        <dbReference type="ARBA" id="ARBA00022842"/>
    </source>
</evidence>
<dbReference type="InterPro" id="IPR003593">
    <property type="entry name" value="AAA+_ATPase"/>
</dbReference>
<evidence type="ECO:0000256" key="2">
    <source>
        <dbReference type="ARBA" id="ARBA00004123"/>
    </source>
</evidence>
<dbReference type="GO" id="GO:0031114">
    <property type="term" value="P:regulation of microtubule depolymerization"/>
    <property type="evidence" value="ECO:0007669"/>
    <property type="project" value="UniProtKB-ARBA"/>
</dbReference>
<dbReference type="FunFam" id="3.40.50.300:FF:000093">
    <property type="entry name" value="Fidgetin-like 1"/>
    <property type="match status" value="1"/>
</dbReference>
<dbReference type="Gene3D" id="3.40.50.300">
    <property type="entry name" value="P-loop containing nucleotide triphosphate hydrolases"/>
    <property type="match status" value="1"/>
</dbReference>
<keyword evidence="4" id="KW-0479">Metal-binding</keyword>
<dbReference type="InterPro" id="IPR047858">
    <property type="entry name" value="FIGNL1_ATPase"/>
</dbReference>
<dbReference type="EMBL" id="CAKKLH010000135">
    <property type="protein sequence ID" value="CAH0104393.1"/>
    <property type="molecule type" value="Genomic_DNA"/>
</dbReference>
<evidence type="ECO:0000313" key="14">
    <source>
        <dbReference type="EMBL" id="CAH0104393.1"/>
    </source>
</evidence>
<evidence type="ECO:0000256" key="3">
    <source>
        <dbReference type="ARBA" id="ARBA00006914"/>
    </source>
</evidence>
<evidence type="ECO:0000313" key="15">
    <source>
        <dbReference type="Proteomes" id="UP000789390"/>
    </source>
</evidence>
<dbReference type="GO" id="GO:0008568">
    <property type="term" value="F:microtubule severing ATPase activity"/>
    <property type="evidence" value="ECO:0007669"/>
    <property type="project" value="UniProtKB-ARBA"/>
</dbReference>
<evidence type="ECO:0000256" key="12">
    <source>
        <dbReference type="RuleBase" id="RU003651"/>
    </source>
</evidence>
<dbReference type="Gene3D" id="1.10.8.60">
    <property type="match status" value="1"/>
</dbReference>
<dbReference type="AlphaFoldDB" id="A0A8J2RWD9"/>
<dbReference type="PANTHER" id="PTHR23074">
    <property type="entry name" value="AAA DOMAIN-CONTAINING"/>
    <property type="match status" value="1"/>
</dbReference>
<dbReference type="GO" id="GO:0005524">
    <property type="term" value="F:ATP binding"/>
    <property type="evidence" value="ECO:0007669"/>
    <property type="project" value="UniProtKB-KW"/>
</dbReference>
<comment type="similarity">
    <text evidence="3 12">Belongs to the AAA ATPase family.</text>
</comment>
<dbReference type="GO" id="GO:0005813">
    <property type="term" value="C:centrosome"/>
    <property type="evidence" value="ECO:0007669"/>
    <property type="project" value="UniProtKB-ARBA"/>
</dbReference>
<dbReference type="InterPro" id="IPR015415">
    <property type="entry name" value="Spast_Vps4_C"/>
</dbReference>
<evidence type="ECO:0000256" key="10">
    <source>
        <dbReference type="ARBA" id="ARBA00035694"/>
    </source>
</evidence>
<evidence type="ECO:0000256" key="5">
    <source>
        <dbReference type="ARBA" id="ARBA00022741"/>
    </source>
</evidence>
<evidence type="ECO:0000256" key="7">
    <source>
        <dbReference type="ARBA" id="ARBA00022840"/>
    </source>
</evidence>
<sequence>MLHSKIQKIVSINECVNIMSNLNQTGDLNANFQHIYESLIFEDIKTTSGNFSPSLKADLQRKIAAQLYYSNNSGEINEDPAVSLTLYNSYIHKYFQLVDEQDLTRGLDSYSKGALALASSFKNESKQWSLKDLRNTSIFQALEDDLTKSKEVMNNTQDFEKTIEFSVQLERNKNENEKSTKLQVTKLKTCEPEFKSNPTQKPPIVYPQVKISSLSEIRAEDTAEDTGFAAKKYPTVNPQIRFPVKSEIKADDTVKPNNPFRTAKEQLIVEQKKKNAGGTNIPASNAPSYGCRPKSLGQRRGLNSPFILPIKDTKSTEGENNVVDKKKTGNNEEEKVVDERLKNIEPKMVELIENEIMDNGSPVNWDDIAGLEFAKKTIQEIVVWPMLRPDIFTGLRGPPRGILLFGPPGTGKTLIGKCIASQSRSTFFSISASSLTSKWIGEGEKMVRALFAVARVNQPSVIFIDEIDSLLSQRSESEHESSRRIKTEFLVQLDGATTSQEDRLLVVGATNRPQELDEAARRRLVKRLYIPLPELPARKQIIHLLMAEQRHVLGEDEIVDICNRTDGYSCADMTHLCKEAAFGPIRSIALGDIEHISPDQVRPITNEDFDAALCQVRASVSSQDLDLYEDWNRRFGSAPK</sequence>
<keyword evidence="6" id="KW-0378">Hydrolase</keyword>
<comment type="caution">
    <text evidence="14">The sequence shown here is derived from an EMBL/GenBank/DDBJ whole genome shotgun (WGS) entry which is preliminary data.</text>
</comment>
<dbReference type="InterPro" id="IPR027417">
    <property type="entry name" value="P-loop_NTPase"/>
</dbReference>
<dbReference type="PANTHER" id="PTHR23074:SF17">
    <property type="entry name" value="FIDGETIN-LIKE PROTEIN 1"/>
    <property type="match status" value="1"/>
</dbReference>
<feature type="domain" description="AAA+ ATPase" evidence="13">
    <location>
        <begin position="398"/>
        <end position="534"/>
    </location>
</feature>
<gene>
    <name evidence="14" type="ORF">DGAL_LOCUS7294</name>
</gene>
<keyword evidence="7 12" id="KW-0067">ATP-binding</keyword>
<keyword evidence="15" id="KW-1185">Reference proteome</keyword>
<dbReference type="FunFam" id="1.10.8.60:FF:000022">
    <property type="entry name" value="Fidgetin like 1"/>
    <property type="match status" value="1"/>
</dbReference>
<dbReference type="CDD" id="cd19525">
    <property type="entry name" value="RecA-like_Figl-1"/>
    <property type="match status" value="1"/>
</dbReference>
<organism evidence="14 15">
    <name type="scientific">Daphnia galeata</name>
    <dbReference type="NCBI Taxonomy" id="27404"/>
    <lineage>
        <taxon>Eukaryota</taxon>
        <taxon>Metazoa</taxon>
        <taxon>Ecdysozoa</taxon>
        <taxon>Arthropoda</taxon>
        <taxon>Crustacea</taxon>
        <taxon>Branchiopoda</taxon>
        <taxon>Diplostraca</taxon>
        <taxon>Cladocera</taxon>
        <taxon>Anomopoda</taxon>
        <taxon>Daphniidae</taxon>
        <taxon>Daphnia</taxon>
    </lineage>
</organism>
<dbReference type="Proteomes" id="UP000789390">
    <property type="component" value="Unassembled WGS sequence"/>
</dbReference>
<accession>A0A8J2RWD9</accession>
<dbReference type="InterPro" id="IPR003960">
    <property type="entry name" value="ATPase_AAA_CS"/>
</dbReference>
<dbReference type="InterPro" id="IPR041569">
    <property type="entry name" value="AAA_lid_3"/>
</dbReference>
<dbReference type="GO" id="GO:0005634">
    <property type="term" value="C:nucleus"/>
    <property type="evidence" value="ECO:0007669"/>
    <property type="project" value="UniProtKB-SubCell"/>
</dbReference>
<dbReference type="Pfam" id="PF09336">
    <property type="entry name" value="Vps4_C"/>
    <property type="match status" value="1"/>
</dbReference>
<dbReference type="Pfam" id="PF17862">
    <property type="entry name" value="AAA_lid_3"/>
    <property type="match status" value="1"/>
</dbReference>
<dbReference type="GO" id="GO:0051013">
    <property type="term" value="P:microtubule severing"/>
    <property type="evidence" value="ECO:0007669"/>
    <property type="project" value="UniProtKB-ARBA"/>
</dbReference>
<dbReference type="SUPFAM" id="SSF52540">
    <property type="entry name" value="P-loop containing nucleoside triphosphate hydrolases"/>
    <property type="match status" value="1"/>
</dbReference>
<comment type="catalytic activity">
    <reaction evidence="11">
        <text>ATP + H2O = ADP + phosphate + H(+)</text>
        <dbReference type="Rhea" id="RHEA:13065"/>
        <dbReference type="ChEBI" id="CHEBI:15377"/>
        <dbReference type="ChEBI" id="CHEBI:15378"/>
        <dbReference type="ChEBI" id="CHEBI:30616"/>
        <dbReference type="ChEBI" id="CHEBI:43474"/>
        <dbReference type="ChEBI" id="CHEBI:456216"/>
    </reaction>
</comment>
<comment type="cofactor">
    <cofactor evidence="1">
        <name>Mg(2+)</name>
        <dbReference type="ChEBI" id="CHEBI:18420"/>
    </cofactor>
</comment>
<keyword evidence="5 12" id="KW-0547">Nucleotide-binding</keyword>
<evidence type="ECO:0000256" key="9">
    <source>
        <dbReference type="ARBA" id="ARBA00023242"/>
    </source>
</evidence>
<evidence type="ECO:0000256" key="4">
    <source>
        <dbReference type="ARBA" id="ARBA00022723"/>
    </source>
</evidence>
<comment type="subcellular location">
    <subcellularLocation>
        <location evidence="2">Nucleus</location>
    </subcellularLocation>
</comment>
<dbReference type="InterPro" id="IPR050304">
    <property type="entry name" value="MT-severing_AAA_ATPase"/>
</dbReference>
<dbReference type="GO" id="GO:0000070">
    <property type="term" value="P:mitotic sister chromatid segregation"/>
    <property type="evidence" value="ECO:0007669"/>
    <property type="project" value="UniProtKB-ARBA"/>
</dbReference>
<proteinExistence type="inferred from homology"/>
<name>A0A8J2RWD9_9CRUS</name>
<evidence type="ECO:0000256" key="1">
    <source>
        <dbReference type="ARBA" id="ARBA00001946"/>
    </source>
</evidence>